<reference evidence="2 3" key="1">
    <citation type="submission" date="2018-03" db="EMBL/GenBank/DDBJ databases">
        <title>Genomic Encyclopedia of Archaeal and Bacterial Type Strains, Phase II (KMG-II): from individual species to whole genera.</title>
        <authorList>
            <person name="Goeker M."/>
        </authorList>
    </citation>
    <scope>NUCLEOTIDE SEQUENCE [LARGE SCALE GENOMIC DNA]</scope>
    <source>
        <strain evidence="2 3">DSM 45348</strain>
    </source>
</reference>
<keyword evidence="1" id="KW-0472">Membrane</keyword>
<dbReference type="Proteomes" id="UP000239209">
    <property type="component" value="Unassembled WGS sequence"/>
</dbReference>
<accession>A0A2T0RDS0</accession>
<dbReference type="PROSITE" id="PS51257">
    <property type="entry name" value="PROKAR_LIPOPROTEIN"/>
    <property type="match status" value="1"/>
</dbReference>
<evidence type="ECO:0000313" key="2">
    <source>
        <dbReference type="EMBL" id="PRY19279.1"/>
    </source>
</evidence>
<keyword evidence="1" id="KW-0812">Transmembrane</keyword>
<sequence>MDRAAYVGPVLVLRRVLSSILTVIACVGAFRLVAPATATDQDQEPPGVRRQLAFLKQELDSGADVDAQSLFPEGYFFLNVLYGLTWVDLGNRGVEPERAADEAAWALSRMESPQGRAPFDPSAVPPYGVFYAGWTNRLRAGLLTLRDVPEQRTKLLAGSKALAAAFDASPTPFLTAYPGQAWPCDSTVAIASLRLADTVTGGSTFAPAVTRWVQRSQNLLDPATGLLPHYVDPATGAQVDGARGTSQAIIQRFLPEIDPAFARGQYLTFRDKFLDRPFFLGPAVREYPHGVDGPGDVDSGPLIHGISLSTTVVALGAAQTHGDASLAGALANFGELAGLPVTGPDTKRYAFGLLPIGDAFLAWSKSAVPAGTESPEPALTGWWRTPLLLLLLLLGLGPWLPAIRRSARTRRRATRVPDDKVRAGS</sequence>
<evidence type="ECO:0000256" key="1">
    <source>
        <dbReference type="SAM" id="Phobius"/>
    </source>
</evidence>
<keyword evidence="3" id="KW-1185">Reference proteome</keyword>
<proteinExistence type="predicted"/>
<dbReference type="EMBL" id="PVZG01000036">
    <property type="protein sequence ID" value="PRY19279.1"/>
    <property type="molecule type" value="Genomic_DNA"/>
</dbReference>
<dbReference type="AlphaFoldDB" id="A0A2T0RDS0"/>
<gene>
    <name evidence="2" type="ORF">CLV70_13642</name>
</gene>
<name>A0A2T0RDS0_9ACTN</name>
<feature type="transmembrane region" description="Helical" evidence="1">
    <location>
        <begin position="12"/>
        <end position="34"/>
    </location>
</feature>
<protein>
    <submittedName>
        <fullName evidence="2">Uncharacterized protein</fullName>
    </submittedName>
</protein>
<feature type="transmembrane region" description="Helical" evidence="1">
    <location>
        <begin position="382"/>
        <end position="402"/>
    </location>
</feature>
<comment type="caution">
    <text evidence="2">The sequence shown here is derived from an EMBL/GenBank/DDBJ whole genome shotgun (WGS) entry which is preliminary data.</text>
</comment>
<keyword evidence="1" id="KW-1133">Transmembrane helix</keyword>
<organism evidence="2 3">
    <name type="scientific">Pseudosporangium ferrugineum</name>
    <dbReference type="NCBI Taxonomy" id="439699"/>
    <lineage>
        <taxon>Bacteria</taxon>
        <taxon>Bacillati</taxon>
        <taxon>Actinomycetota</taxon>
        <taxon>Actinomycetes</taxon>
        <taxon>Micromonosporales</taxon>
        <taxon>Micromonosporaceae</taxon>
        <taxon>Pseudosporangium</taxon>
    </lineage>
</organism>
<evidence type="ECO:0000313" key="3">
    <source>
        <dbReference type="Proteomes" id="UP000239209"/>
    </source>
</evidence>